<dbReference type="AlphaFoldDB" id="A0A1Z4VS29"/>
<keyword evidence="2 8" id="KW-0963">Cytoplasm</keyword>
<dbReference type="Gene3D" id="3.40.50.620">
    <property type="entry name" value="HUPs"/>
    <property type="match status" value="1"/>
</dbReference>
<dbReference type="PANTHER" id="PTHR43033">
    <property type="entry name" value="TRNA(ILE)-LYSIDINE SYNTHASE-RELATED"/>
    <property type="match status" value="1"/>
</dbReference>
<accession>A0A1Z4VS29</accession>
<dbReference type="Proteomes" id="UP000218765">
    <property type="component" value="Chromosome"/>
</dbReference>
<dbReference type="Pfam" id="PF09179">
    <property type="entry name" value="TilS"/>
    <property type="match status" value="1"/>
</dbReference>
<dbReference type="InterPro" id="IPR014729">
    <property type="entry name" value="Rossmann-like_a/b/a_fold"/>
</dbReference>
<dbReference type="InterPro" id="IPR012094">
    <property type="entry name" value="tRNA_Ile_lys_synt"/>
</dbReference>
<dbReference type="Gene3D" id="1.20.59.20">
    <property type="match status" value="1"/>
</dbReference>
<evidence type="ECO:0000256" key="4">
    <source>
        <dbReference type="ARBA" id="ARBA00022694"/>
    </source>
</evidence>
<name>A0A1Z4VS29_9GAMM</name>
<protein>
    <recommendedName>
        <fullName evidence="8">tRNA(Ile)-lysidine synthase</fullName>
        <ecNumber evidence="8">6.3.4.19</ecNumber>
    </recommendedName>
    <alternativeName>
        <fullName evidence="8">tRNA(Ile)-2-lysyl-cytidine synthase</fullName>
    </alternativeName>
    <alternativeName>
        <fullName evidence="8">tRNA(Ile)-lysidine synthetase</fullName>
    </alternativeName>
</protein>
<evidence type="ECO:0000313" key="10">
    <source>
        <dbReference type="EMBL" id="BAZ94439.1"/>
    </source>
</evidence>
<dbReference type="SUPFAM" id="SSF82829">
    <property type="entry name" value="MesJ substrate recognition domain-like"/>
    <property type="match status" value="1"/>
</dbReference>
<dbReference type="EMBL" id="AP018052">
    <property type="protein sequence ID" value="BAZ94439.1"/>
    <property type="molecule type" value="Genomic_DNA"/>
</dbReference>
<dbReference type="GO" id="GO:0005524">
    <property type="term" value="F:ATP binding"/>
    <property type="evidence" value="ECO:0007669"/>
    <property type="project" value="UniProtKB-KW"/>
</dbReference>
<evidence type="ECO:0000259" key="9">
    <source>
        <dbReference type="SMART" id="SM00977"/>
    </source>
</evidence>
<dbReference type="SUPFAM" id="SSF52402">
    <property type="entry name" value="Adenine nucleotide alpha hydrolases-like"/>
    <property type="match status" value="1"/>
</dbReference>
<keyword evidence="11" id="KW-1185">Reference proteome</keyword>
<dbReference type="SMART" id="SM00977">
    <property type="entry name" value="TilS_C"/>
    <property type="match status" value="1"/>
</dbReference>
<dbReference type="InterPro" id="IPR011063">
    <property type="entry name" value="TilS/TtcA_N"/>
</dbReference>
<evidence type="ECO:0000256" key="1">
    <source>
        <dbReference type="ARBA" id="ARBA00004496"/>
    </source>
</evidence>
<keyword evidence="3 8" id="KW-0436">Ligase</keyword>
<dbReference type="EC" id="6.3.4.19" evidence="8"/>
<dbReference type="InterPro" id="IPR012796">
    <property type="entry name" value="Lysidine-tRNA-synth_C"/>
</dbReference>
<dbReference type="SUPFAM" id="SSF56037">
    <property type="entry name" value="PheT/TilS domain"/>
    <property type="match status" value="1"/>
</dbReference>
<proteinExistence type="inferred from homology"/>
<dbReference type="Pfam" id="PF11734">
    <property type="entry name" value="TilS_C"/>
    <property type="match status" value="1"/>
</dbReference>
<comment type="function">
    <text evidence="8">Ligates lysine onto the cytidine present at position 34 of the AUA codon-specific tRNA(Ile) that contains the anticodon CAU, in an ATP-dependent manner. Cytidine is converted to lysidine, thus changing the amino acid specificity of the tRNA from methionine to isoleucine.</text>
</comment>
<evidence type="ECO:0000256" key="6">
    <source>
        <dbReference type="ARBA" id="ARBA00022840"/>
    </source>
</evidence>
<organism evidence="10 11">
    <name type="scientific">Thiohalobacter thiocyanaticus</name>
    <dbReference type="NCBI Taxonomy" id="585455"/>
    <lineage>
        <taxon>Bacteria</taxon>
        <taxon>Pseudomonadati</taxon>
        <taxon>Pseudomonadota</taxon>
        <taxon>Gammaproteobacteria</taxon>
        <taxon>Thiohalobacterales</taxon>
        <taxon>Thiohalobacteraceae</taxon>
        <taxon>Thiohalobacter</taxon>
    </lineage>
</organism>
<dbReference type="PANTHER" id="PTHR43033:SF1">
    <property type="entry name" value="TRNA(ILE)-LYSIDINE SYNTHASE-RELATED"/>
    <property type="match status" value="1"/>
</dbReference>
<keyword evidence="6" id="KW-0067">ATP-binding</keyword>
<sequence>MPLGAVHVDHQLQPDSAHWSERCRALCQELDIPFELHRVEARPGPGESPEAAAREARYRALREWLQPDHCLVTAHHEDDQAETLLLQLLRGSGPRGLAGMPAVSVFGPGWLCRPLLEVTRAQLLEWARNRDLDWIEDPSNADRHYDRNFLRHEILPRLQARWPGVKRALARAARHQADAASLQVDLAISDLLQVGGRGPATLSVAALLHYTPPRRRNLLRYWLHGLGLLMPSEAVLEQIEQSVLGARADTMPRVHWPGGEVRRYRDDLYAMPPLPVPPAQRQGWDGGDVNIPAAAGRLEVMPTPGQGLAREALAGRRLQLGFRVGGERLAPAGRGHHHSLKHLFQERGIPPWERDRVPLVYCDDELVAVAGLWLAEGWQARGEQPGLVLQWSRLPG</sequence>
<keyword evidence="4 8" id="KW-0819">tRNA processing</keyword>
<dbReference type="HAMAP" id="MF_01161">
    <property type="entry name" value="tRNA_Ile_lys_synt"/>
    <property type="match status" value="1"/>
</dbReference>
<dbReference type="InterPro" id="IPR012795">
    <property type="entry name" value="tRNA_Ile_lys_synt_N"/>
</dbReference>
<dbReference type="InterPro" id="IPR015262">
    <property type="entry name" value="tRNA_Ile_lys_synt_subst-bd"/>
</dbReference>
<reference evidence="10 11" key="1">
    <citation type="submission" date="2017-05" db="EMBL/GenBank/DDBJ databases">
        <title>Thiocyanate degradation by Thiohalobacter thiocyanaticus FOKN1.</title>
        <authorList>
            <person name="Oshiki M."/>
            <person name="Fukushima T."/>
            <person name="Kawano S."/>
            <person name="Nakagawa J."/>
        </authorList>
    </citation>
    <scope>NUCLEOTIDE SEQUENCE [LARGE SCALE GENOMIC DNA]</scope>
    <source>
        <strain evidence="10 11">FOKN1</strain>
    </source>
</reference>
<gene>
    <name evidence="8" type="primary">tilS</name>
    <name evidence="10" type="ORF">FOKN1_2059</name>
</gene>
<comment type="subcellular location">
    <subcellularLocation>
        <location evidence="1 8">Cytoplasm</location>
    </subcellularLocation>
</comment>
<comment type="caution">
    <text evidence="8">Lacks conserved residue(s) required for the propagation of feature annotation.</text>
</comment>
<feature type="domain" description="Lysidine-tRNA(Ile) synthetase C-terminal" evidence="9">
    <location>
        <begin position="318"/>
        <end position="391"/>
    </location>
</feature>
<keyword evidence="5" id="KW-0547">Nucleotide-binding</keyword>
<comment type="similarity">
    <text evidence="8">Belongs to the tRNA(Ile)-lysidine synthase family.</text>
</comment>
<dbReference type="GO" id="GO:0032267">
    <property type="term" value="F:tRNA(Ile)-lysidine synthase activity"/>
    <property type="evidence" value="ECO:0007669"/>
    <property type="project" value="UniProtKB-EC"/>
</dbReference>
<dbReference type="CDD" id="cd01992">
    <property type="entry name" value="TilS_N"/>
    <property type="match status" value="1"/>
</dbReference>
<evidence type="ECO:0000256" key="3">
    <source>
        <dbReference type="ARBA" id="ARBA00022598"/>
    </source>
</evidence>
<evidence type="ECO:0000256" key="8">
    <source>
        <dbReference type="HAMAP-Rule" id="MF_01161"/>
    </source>
</evidence>
<evidence type="ECO:0000256" key="5">
    <source>
        <dbReference type="ARBA" id="ARBA00022741"/>
    </source>
</evidence>
<dbReference type="NCBIfam" id="TIGR02432">
    <property type="entry name" value="lysidine_TilS_N"/>
    <property type="match status" value="1"/>
</dbReference>
<dbReference type="KEGG" id="ttc:FOKN1_2059"/>
<dbReference type="GO" id="GO:0005737">
    <property type="term" value="C:cytoplasm"/>
    <property type="evidence" value="ECO:0007669"/>
    <property type="project" value="UniProtKB-SubCell"/>
</dbReference>
<dbReference type="NCBIfam" id="TIGR02433">
    <property type="entry name" value="lysidine_TilS_C"/>
    <property type="match status" value="1"/>
</dbReference>
<evidence type="ECO:0000256" key="2">
    <source>
        <dbReference type="ARBA" id="ARBA00022490"/>
    </source>
</evidence>
<evidence type="ECO:0000256" key="7">
    <source>
        <dbReference type="ARBA" id="ARBA00048539"/>
    </source>
</evidence>
<dbReference type="GO" id="GO:0006400">
    <property type="term" value="P:tRNA modification"/>
    <property type="evidence" value="ECO:0007669"/>
    <property type="project" value="UniProtKB-UniRule"/>
</dbReference>
<comment type="catalytic activity">
    <reaction evidence="7 8">
        <text>cytidine(34) in tRNA(Ile2) + L-lysine + ATP = lysidine(34) in tRNA(Ile2) + AMP + diphosphate + H(+)</text>
        <dbReference type="Rhea" id="RHEA:43744"/>
        <dbReference type="Rhea" id="RHEA-COMP:10625"/>
        <dbReference type="Rhea" id="RHEA-COMP:10670"/>
        <dbReference type="ChEBI" id="CHEBI:15378"/>
        <dbReference type="ChEBI" id="CHEBI:30616"/>
        <dbReference type="ChEBI" id="CHEBI:32551"/>
        <dbReference type="ChEBI" id="CHEBI:33019"/>
        <dbReference type="ChEBI" id="CHEBI:82748"/>
        <dbReference type="ChEBI" id="CHEBI:83665"/>
        <dbReference type="ChEBI" id="CHEBI:456215"/>
        <dbReference type="EC" id="6.3.4.19"/>
    </reaction>
</comment>
<dbReference type="Pfam" id="PF01171">
    <property type="entry name" value="ATP_bind_3"/>
    <property type="match status" value="1"/>
</dbReference>
<evidence type="ECO:0000313" key="11">
    <source>
        <dbReference type="Proteomes" id="UP000218765"/>
    </source>
</evidence>